<dbReference type="Pfam" id="PF16344">
    <property type="entry name" value="FecR_C"/>
    <property type="match status" value="1"/>
</dbReference>
<sequence>MKKSTIEKIIVKFINQEANQSELKALDLWLKNDENKIIFNHFIKTEYLIAVNLADYNVEKAKVSIKNKIEINKKKRRASFVKTISIAASIIILLGVSFFQYTNNNNTIENIATQKDFEEVSNRTILTLNNGKNISLDTDKKYSSNKVKGNSKELLYSSKNIANNTTKELTYNYLTIPRGGEFFVQLSDGTKIWLNSDSKLKYPENFNNGEIRKVELVYGEAYFEVSPSELHHGDAFHVITKNQEVTVLGTHFNIKAYKEDRLISTTLLEGKVKVNNGLNAILLKPNQQSKVFNKTNFIEVLSVDVSHEVAWIKGFFSFKEAPLDEIMKILSRRYNVEVIFESEEIKKYQFTGVLERKTAIKDVLKFFEATSNGDLKYTITDRKIVIK</sequence>
<dbReference type="InterPro" id="IPR012373">
    <property type="entry name" value="Ferrdict_sens_TM"/>
</dbReference>
<keyword evidence="5" id="KW-1185">Reference proteome</keyword>
<dbReference type="RefSeq" id="WP_104811144.1">
    <property type="nucleotide sequence ID" value="NZ_MQUA01000014.1"/>
</dbReference>
<feature type="transmembrane region" description="Helical" evidence="1">
    <location>
        <begin position="80"/>
        <end position="101"/>
    </location>
</feature>
<keyword evidence="1" id="KW-0812">Transmembrane</keyword>
<dbReference type="Proteomes" id="UP000239522">
    <property type="component" value="Unassembled WGS sequence"/>
</dbReference>
<organism evidence="4 5">
    <name type="scientific">Polaribacter filamentus</name>
    <dbReference type="NCBI Taxonomy" id="53483"/>
    <lineage>
        <taxon>Bacteria</taxon>
        <taxon>Pseudomonadati</taxon>
        <taxon>Bacteroidota</taxon>
        <taxon>Flavobacteriia</taxon>
        <taxon>Flavobacteriales</taxon>
        <taxon>Flavobacteriaceae</taxon>
    </lineage>
</organism>
<feature type="domain" description="FecR protein" evidence="2">
    <location>
        <begin position="179"/>
        <end position="273"/>
    </location>
</feature>
<dbReference type="PANTHER" id="PTHR30273:SF2">
    <property type="entry name" value="PROTEIN FECR"/>
    <property type="match status" value="1"/>
</dbReference>
<dbReference type="GO" id="GO:0016989">
    <property type="term" value="F:sigma factor antagonist activity"/>
    <property type="evidence" value="ECO:0007669"/>
    <property type="project" value="TreeGrafter"/>
</dbReference>
<comment type="caution">
    <text evidence="4">The sequence shown here is derived from an EMBL/GenBank/DDBJ whole genome shotgun (WGS) entry which is preliminary data.</text>
</comment>
<dbReference type="AlphaFoldDB" id="A0A2S7KKR3"/>
<dbReference type="Gene3D" id="2.60.120.1440">
    <property type="match status" value="1"/>
</dbReference>
<dbReference type="EMBL" id="MQUA01000014">
    <property type="protein sequence ID" value="PQB03208.1"/>
    <property type="molecule type" value="Genomic_DNA"/>
</dbReference>
<keyword evidence="1" id="KW-1133">Transmembrane helix</keyword>
<evidence type="ECO:0000259" key="3">
    <source>
        <dbReference type="Pfam" id="PF16344"/>
    </source>
</evidence>
<evidence type="ECO:0000313" key="5">
    <source>
        <dbReference type="Proteomes" id="UP000239522"/>
    </source>
</evidence>
<reference evidence="4 5" key="1">
    <citation type="submission" date="2016-11" db="EMBL/GenBank/DDBJ databases">
        <title>Trade-off between light-utilization and light-protection in marine flavobacteria.</title>
        <authorList>
            <person name="Kumagai Y."/>
        </authorList>
    </citation>
    <scope>NUCLEOTIDE SEQUENCE [LARGE SCALE GENOMIC DNA]</scope>
    <source>
        <strain evidence="4 5">ATCC 700397</strain>
    </source>
</reference>
<dbReference type="InterPro" id="IPR006860">
    <property type="entry name" value="FecR"/>
</dbReference>
<evidence type="ECO:0000256" key="1">
    <source>
        <dbReference type="SAM" id="Phobius"/>
    </source>
</evidence>
<dbReference type="PANTHER" id="PTHR30273">
    <property type="entry name" value="PERIPLASMIC SIGNAL SENSOR AND SIGMA FACTOR ACTIVATOR FECR-RELATED"/>
    <property type="match status" value="1"/>
</dbReference>
<name>A0A2S7KKR3_9FLAO</name>
<evidence type="ECO:0000259" key="2">
    <source>
        <dbReference type="Pfam" id="PF04773"/>
    </source>
</evidence>
<proteinExistence type="predicted"/>
<feature type="domain" description="Protein FecR C-terminal" evidence="3">
    <location>
        <begin position="316"/>
        <end position="386"/>
    </location>
</feature>
<accession>A0A2S7KKR3</accession>
<dbReference type="OrthoDB" id="649666at2"/>
<protein>
    <submittedName>
        <fullName evidence="4">Anti-sigma factor</fullName>
    </submittedName>
</protein>
<evidence type="ECO:0000313" key="4">
    <source>
        <dbReference type="EMBL" id="PQB03208.1"/>
    </source>
</evidence>
<dbReference type="Pfam" id="PF04773">
    <property type="entry name" value="FecR"/>
    <property type="match status" value="1"/>
</dbReference>
<dbReference type="InterPro" id="IPR032508">
    <property type="entry name" value="FecR_C"/>
</dbReference>
<keyword evidence="1" id="KW-0472">Membrane</keyword>
<gene>
    <name evidence="4" type="ORF">BST83_18025</name>
</gene>
<dbReference type="Gene3D" id="3.55.50.30">
    <property type="match status" value="1"/>
</dbReference>